<dbReference type="SUPFAM" id="SSF56349">
    <property type="entry name" value="DNA breaking-rejoining enzymes"/>
    <property type="match status" value="1"/>
</dbReference>
<evidence type="ECO:0000259" key="4">
    <source>
        <dbReference type="PROSITE" id="PS51898"/>
    </source>
</evidence>
<organism evidence="5 6">
    <name type="scientific">Cruoricaptor ignavus</name>
    <dbReference type="NCBI Taxonomy" id="1118202"/>
    <lineage>
        <taxon>Bacteria</taxon>
        <taxon>Pseudomonadati</taxon>
        <taxon>Bacteroidota</taxon>
        <taxon>Flavobacteriia</taxon>
        <taxon>Flavobacteriales</taxon>
        <taxon>Weeksellaceae</taxon>
        <taxon>Cruoricaptor</taxon>
    </lineage>
</organism>
<dbReference type="GO" id="GO:0006310">
    <property type="term" value="P:DNA recombination"/>
    <property type="evidence" value="ECO:0007669"/>
    <property type="project" value="UniProtKB-KW"/>
</dbReference>
<accession>A0A7M1T5Q9</accession>
<keyword evidence="2" id="KW-0238">DNA-binding</keyword>
<dbReference type="PANTHER" id="PTHR30349">
    <property type="entry name" value="PHAGE INTEGRASE-RELATED"/>
    <property type="match status" value="1"/>
</dbReference>
<dbReference type="GO" id="GO:0003677">
    <property type="term" value="F:DNA binding"/>
    <property type="evidence" value="ECO:0007669"/>
    <property type="project" value="UniProtKB-KW"/>
</dbReference>
<protein>
    <submittedName>
        <fullName evidence="5">Tyrosine-type recombinase/integrase</fullName>
    </submittedName>
</protein>
<dbReference type="InterPro" id="IPR002104">
    <property type="entry name" value="Integrase_catalytic"/>
</dbReference>
<dbReference type="PANTHER" id="PTHR30349:SF64">
    <property type="entry name" value="PROPHAGE INTEGRASE INTD-RELATED"/>
    <property type="match status" value="1"/>
</dbReference>
<dbReference type="PROSITE" id="PS51898">
    <property type="entry name" value="TYR_RECOMBINASE"/>
    <property type="match status" value="1"/>
</dbReference>
<dbReference type="EMBL" id="CP063145">
    <property type="protein sequence ID" value="QOR74637.1"/>
    <property type="molecule type" value="Genomic_DNA"/>
</dbReference>
<dbReference type="Proteomes" id="UP000593605">
    <property type="component" value="Chromosome"/>
</dbReference>
<evidence type="ECO:0000256" key="3">
    <source>
        <dbReference type="ARBA" id="ARBA00023172"/>
    </source>
</evidence>
<dbReference type="InterPro" id="IPR025269">
    <property type="entry name" value="SAM-like_dom"/>
</dbReference>
<name>A0A7M1T5Q9_9FLAO</name>
<dbReference type="Gene3D" id="1.10.443.10">
    <property type="entry name" value="Intergrase catalytic core"/>
    <property type="match status" value="1"/>
</dbReference>
<evidence type="ECO:0000313" key="5">
    <source>
        <dbReference type="EMBL" id="QOR74637.1"/>
    </source>
</evidence>
<sequence>MTRYHGQFLLDKEKGKSDARLRYRVKWEGNIVAFNVGYRVEIDKWSTDTQRCKINTTHGKKKISASIINRNLTRFEDALDKISHSGHNFSVTDFKEAFNSLVNKNGKSSQKLKSKSLFDFYDDFIQEEGRNRLWTESTYAKLKTNKNHIFEFNSSLKMSDINDDLMQNLQFFLQDTKGFRNSTVEKQISFFKWFLRWAKRKDIMKDESAIAFKPKLKKTQKTIVFLTQAELKQLKEYSPKDGQNYLRRVKDIFLFQCFTGLRFSDVINLKNSDLQDGVLLITTIKTSDLLRIDLNDYSKEIVLRYYNPKHPNLPIFPTISNQKMNEYLQQLAKDAQINEPVRQTFYMGNKRCEIMLPKHEVISSHAGRRTFICNALSIGIPAHVVMKWTGHSDYKAMKPYIEIADEIKVDAMAKFNGLF</sequence>
<dbReference type="InterPro" id="IPR013762">
    <property type="entry name" value="Integrase-like_cat_sf"/>
</dbReference>
<dbReference type="Gene3D" id="1.10.150.130">
    <property type="match status" value="1"/>
</dbReference>
<evidence type="ECO:0000256" key="1">
    <source>
        <dbReference type="ARBA" id="ARBA00008857"/>
    </source>
</evidence>
<dbReference type="AlphaFoldDB" id="A0A7M1T5Q9"/>
<keyword evidence="3" id="KW-0233">DNA recombination</keyword>
<evidence type="ECO:0000313" key="6">
    <source>
        <dbReference type="Proteomes" id="UP000593605"/>
    </source>
</evidence>
<feature type="domain" description="Tyr recombinase" evidence="4">
    <location>
        <begin position="221"/>
        <end position="413"/>
    </location>
</feature>
<dbReference type="InterPro" id="IPR011010">
    <property type="entry name" value="DNA_brk_join_enz"/>
</dbReference>
<proteinExistence type="inferred from homology"/>
<dbReference type="Pfam" id="PF00589">
    <property type="entry name" value="Phage_integrase"/>
    <property type="match status" value="1"/>
</dbReference>
<comment type="similarity">
    <text evidence="1">Belongs to the 'phage' integrase family.</text>
</comment>
<reference evidence="5 6" key="1">
    <citation type="submission" date="2020-10" db="EMBL/GenBank/DDBJ databases">
        <title>Complete genome of Cruoricapor ignavus strain M1214 isolated from the blood culture of a febrile patient.</title>
        <authorList>
            <person name="Guglielmino C.J.D."/>
        </authorList>
    </citation>
    <scope>NUCLEOTIDE SEQUENCE [LARGE SCALE GENOMIC DNA]</scope>
    <source>
        <strain evidence="5 6">M1214</strain>
    </source>
</reference>
<dbReference type="RefSeq" id="WP_193440619.1">
    <property type="nucleotide sequence ID" value="NZ_CP063145.1"/>
</dbReference>
<dbReference type="InterPro" id="IPR010998">
    <property type="entry name" value="Integrase_recombinase_N"/>
</dbReference>
<dbReference type="GO" id="GO:0015074">
    <property type="term" value="P:DNA integration"/>
    <property type="evidence" value="ECO:0007669"/>
    <property type="project" value="InterPro"/>
</dbReference>
<dbReference type="KEGG" id="civ:IMZ16_04170"/>
<gene>
    <name evidence="5" type="ORF">IMZ16_04170</name>
</gene>
<dbReference type="Pfam" id="PF13102">
    <property type="entry name" value="Phage_int_SAM_5"/>
    <property type="match status" value="1"/>
</dbReference>
<dbReference type="CDD" id="cd01185">
    <property type="entry name" value="INTN1_C_like"/>
    <property type="match status" value="1"/>
</dbReference>
<dbReference type="InterPro" id="IPR050090">
    <property type="entry name" value="Tyrosine_recombinase_XerCD"/>
</dbReference>
<evidence type="ECO:0000256" key="2">
    <source>
        <dbReference type="ARBA" id="ARBA00023125"/>
    </source>
</evidence>